<dbReference type="AlphaFoldDB" id="A0A7Z0QHR0"/>
<feature type="signal peptide" evidence="1">
    <location>
        <begin position="1"/>
        <end position="29"/>
    </location>
</feature>
<evidence type="ECO:0000256" key="1">
    <source>
        <dbReference type="SAM" id="SignalP"/>
    </source>
</evidence>
<proteinExistence type="predicted"/>
<reference evidence="3 4" key="1">
    <citation type="journal article" date="2017" name="Syst. Appl. Microbiol.">
        <title>Soybeans inoculated with root zone soils of Canadian native legumes harbour diverse and novel Bradyrhizobium spp. that possess agricultural potential.</title>
        <authorList>
            <person name="Bromfield E.S.P."/>
            <person name="Cloutier S."/>
            <person name="Tambong J.T."/>
            <person name="Tran Thi T.V."/>
        </authorList>
    </citation>
    <scope>NUCLEOTIDE SEQUENCE [LARGE SCALE GENOMIC DNA]</scope>
    <source>
        <strain evidence="3 4">323S2</strain>
    </source>
</reference>
<protein>
    <submittedName>
        <fullName evidence="2">Uncharacterized protein</fullName>
    </submittedName>
</protein>
<evidence type="ECO:0000313" key="4">
    <source>
        <dbReference type="Proteomes" id="UP000564836"/>
    </source>
</evidence>
<keyword evidence="1" id="KW-0732">Signal</keyword>
<accession>A0A7Z0QHR0</accession>
<sequence length="88" mass="9883">MSPFTEAHLKQFIIIIAAIALAVAAPARAQALVDPNKVAPEYREAAEERRAEQMRQRECALKADLDKVLPRDRTVYLNHCLDTLAVKQ</sequence>
<gene>
    <name evidence="3" type="ORF">G6321_00026425</name>
    <name evidence="2" type="ORF">G6321_41810</name>
</gene>
<dbReference type="RefSeq" id="WP_175627349.1">
    <property type="nucleotide sequence ID" value="NZ_CP088280.1"/>
</dbReference>
<reference evidence="3 4" key="3">
    <citation type="journal article" date="2022" name="Int. J. Syst. Evol. Microbiol.">
        <title>Strains of Bradyrhizobium barranii sp. nov. associated with legumes native to Canada are symbionts of soybeans and belong to different subspecies (subsp. barranii subsp. nov. and subsp. apii subsp. nov.) and symbiovars (sv. glycinearum and sv. septentrionale).</title>
        <authorList>
            <person name="Bromfield E.S.P."/>
            <person name="Cloutier S."/>
            <person name="Wasai-Hara S."/>
            <person name="Minamisawa K."/>
        </authorList>
    </citation>
    <scope>NUCLEOTIDE SEQUENCE [LARGE SCALE GENOMIC DNA]</scope>
    <source>
        <strain evidence="3 4">323S2</strain>
    </source>
</reference>
<evidence type="ECO:0000313" key="3">
    <source>
        <dbReference type="EMBL" id="UGX98464.1"/>
    </source>
</evidence>
<organism evidence="2">
    <name type="scientific">Bradyrhizobium barranii subsp. barranii</name>
    <dbReference type="NCBI Taxonomy" id="2823807"/>
    <lineage>
        <taxon>Bacteria</taxon>
        <taxon>Pseudomonadati</taxon>
        <taxon>Pseudomonadota</taxon>
        <taxon>Alphaproteobacteria</taxon>
        <taxon>Hyphomicrobiales</taxon>
        <taxon>Nitrobacteraceae</taxon>
        <taxon>Bradyrhizobium</taxon>
        <taxon>Bradyrhizobium barranii</taxon>
    </lineage>
</organism>
<feature type="chain" id="PRO_5030772360" evidence="1">
    <location>
        <begin position="30"/>
        <end position="88"/>
    </location>
</feature>
<dbReference type="Proteomes" id="UP000564836">
    <property type="component" value="Chromosome"/>
</dbReference>
<reference evidence="2" key="2">
    <citation type="submission" date="2020-06" db="EMBL/GenBank/DDBJ databases">
        <title>Whole Genome Sequence of Bradyrhizobium sp. Strain 323S2.</title>
        <authorList>
            <person name="Bromfield E.S.P."/>
        </authorList>
    </citation>
    <scope>NUCLEOTIDE SEQUENCE [LARGE SCALE GENOMIC DNA]</scope>
    <source>
        <strain evidence="2">323S2</strain>
    </source>
</reference>
<dbReference type="EMBL" id="CP088280">
    <property type="protein sequence ID" value="UGX98464.1"/>
    <property type="molecule type" value="Genomic_DNA"/>
</dbReference>
<evidence type="ECO:0000313" key="2">
    <source>
        <dbReference type="EMBL" id="NYY94704.1"/>
    </source>
</evidence>
<name>A0A7Z0QHR0_9BRAD</name>
<dbReference type="EMBL" id="JACBFH010000001">
    <property type="protein sequence ID" value="NYY94704.1"/>
    <property type="molecule type" value="Genomic_DNA"/>
</dbReference>